<keyword evidence="7" id="KW-1185">Reference proteome</keyword>
<dbReference type="FunFam" id="3.40.50.720:FF:000202">
    <property type="entry name" value="Short-chain dehydrogenase/reductase family 16C member 6"/>
    <property type="match status" value="1"/>
</dbReference>
<evidence type="ECO:0000313" key="7">
    <source>
        <dbReference type="Proteomes" id="UP000192578"/>
    </source>
</evidence>
<sequence length="328" mass="35509">MLLALEIFQTIVKVVYAIIESFILAILPSSFLPKKSVAGEIALITGAGSGIGRLTALRLAKLGAKLVLWDVNSEGLEVTRRMIQEAGGQAHVYECDVTDRFLVYLTADRVRDEVGDVTILVNNAGIVSGKPFLETPDEKLQKTMDVNATAHFWTLKAFLPRMLELKHGHIVTISSIAGKISAARLVDYCASKYAAVGLHEALVQEFRASETGVHLTNVCPFFINTGMFGGLKIRFPSILPGLDQHYVADRIVKAIEYNEPEVVIPATMKLTLILNLLLPTKASGALSELLGVRSIMSSFVGRDGAAHGQATTTATITEIEYKSKSKAA</sequence>
<dbReference type="PANTHER" id="PTHR24322:SF746">
    <property type="entry name" value="SHORT CHAIN DEHYDROGENASE_REDUCTASE FAMILY 16C MEMBER 5"/>
    <property type="match status" value="1"/>
</dbReference>
<gene>
    <name evidence="6" type="ORF">BV898_04120</name>
</gene>
<organism evidence="6 7">
    <name type="scientific">Hypsibius exemplaris</name>
    <name type="common">Freshwater tardigrade</name>
    <dbReference type="NCBI Taxonomy" id="2072580"/>
    <lineage>
        <taxon>Eukaryota</taxon>
        <taxon>Metazoa</taxon>
        <taxon>Ecdysozoa</taxon>
        <taxon>Tardigrada</taxon>
        <taxon>Eutardigrada</taxon>
        <taxon>Parachela</taxon>
        <taxon>Hypsibioidea</taxon>
        <taxon>Hypsibiidae</taxon>
        <taxon>Hypsibius</taxon>
    </lineage>
</organism>
<evidence type="ECO:0000313" key="6">
    <source>
        <dbReference type="EMBL" id="OQV21907.1"/>
    </source>
</evidence>
<dbReference type="PANTHER" id="PTHR24322">
    <property type="entry name" value="PKSB"/>
    <property type="match status" value="1"/>
</dbReference>
<dbReference type="PRINTS" id="PR00081">
    <property type="entry name" value="GDHRDH"/>
</dbReference>
<proteinExistence type="inferred from homology"/>
<reference evidence="7" key="1">
    <citation type="submission" date="2017-01" db="EMBL/GenBank/DDBJ databases">
        <title>Comparative genomics of anhydrobiosis in the tardigrade Hypsibius dujardini.</title>
        <authorList>
            <person name="Yoshida Y."/>
            <person name="Koutsovoulos G."/>
            <person name="Laetsch D."/>
            <person name="Stevens L."/>
            <person name="Kumar S."/>
            <person name="Horikawa D."/>
            <person name="Ishino K."/>
            <person name="Komine S."/>
            <person name="Tomita M."/>
            <person name="Blaxter M."/>
            <person name="Arakawa K."/>
        </authorList>
    </citation>
    <scope>NUCLEOTIDE SEQUENCE [LARGE SCALE GENOMIC DNA]</scope>
    <source>
        <strain evidence="7">Z151</strain>
    </source>
</reference>
<name>A0A1W0X2Y4_HYPEX</name>
<dbReference type="GO" id="GO:0005811">
    <property type="term" value="C:lipid droplet"/>
    <property type="evidence" value="ECO:0007669"/>
    <property type="project" value="TreeGrafter"/>
</dbReference>
<evidence type="ECO:0000256" key="1">
    <source>
        <dbReference type="ARBA" id="ARBA00006484"/>
    </source>
</evidence>
<dbReference type="OrthoDB" id="10253736at2759"/>
<evidence type="ECO:0000259" key="5">
    <source>
        <dbReference type="SMART" id="SM00822"/>
    </source>
</evidence>
<feature type="domain" description="Ketoreductase" evidence="5">
    <location>
        <begin position="40"/>
        <end position="221"/>
    </location>
</feature>
<accession>A0A1W0X2Y4</accession>
<dbReference type="EMBL" id="MTYJ01000020">
    <property type="protein sequence ID" value="OQV21907.1"/>
    <property type="molecule type" value="Genomic_DNA"/>
</dbReference>
<dbReference type="Proteomes" id="UP000192578">
    <property type="component" value="Unassembled WGS sequence"/>
</dbReference>
<evidence type="ECO:0000256" key="2">
    <source>
        <dbReference type="ARBA" id="ARBA00023002"/>
    </source>
</evidence>
<evidence type="ECO:0000256" key="3">
    <source>
        <dbReference type="ARBA" id="ARBA00023027"/>
    </source>
</evidence>
<dbReference type="InterPro" id="IPR036291">
    <property type="entry name" value="NAD(P)-bd_dom_sf"/>
</dbReference>
<dbReference type="PRINTS" id="PR00080">
    <property type="entry name" value="SDRFAMILY"/>
</dbReference>
<dbReference type="InterPro" id="IPR057326">
    <property type="entry name" value="KR_dom"/>
</dbReference>
<comment type="caution">
    <text evidence="6">The sequence shown here is derived from an EMBL/GenBank/DDBJ whole genome shotgun (WGS) entry which is preliminary data.</text>
</comment>
<dbReference type="SUPFAM" id="SSF51735">
    <property type="entry name" value="NAD(P)-binding Rossmann-fold domains"/>
    <property type="match status" value="1"/>
</dbReference>
<protein>
    <submittedName>
        <fullName evidence="6">Epidermal retinol dehydrogenase 2</fullName>
    </submittedName>
</protein>
<dbReference type="CDD" id="cd05339">
    <property type="entry name" value="17beta-HSDXI-like_SDR_c"/>
    <property type="match status" value="1"/>
</dbReference>
<evidence type="ECO:0000256" key="4">
    <source>
        <dbReference type="RuleBase" id="RU000363"/>
    </source>
</evidence>
<keyword evidence="3" id="KW-0520">NAD</keyword>
<dbReference type="SMART" id="SM00822">
    <property type="entry name" value="PKS_KR"/>
    <property type="match status" value="1"/>
</dbReference>
<dbReference type="AlphaFoldDB" id="A0A1W0X2Y4"/>
<dbReference type="Pfam" id="PF00106">
    <property type="entry name" value="adh_short"/>
    <property type="match status" value="1"/>
</dbReference>
<dbReference type="GO" id="GO:0016616">
    <property type="term" value="F:oxidoreductase activity, acting on the CH-OH group of donors, NAD or NADP as acceptor"/>
    <property type="evidence" value="ECO:0007669"/>
    <property type="project" value="TreeGrafter"/>
</dbReference>
<comment type="similarity">
    <text evidence="1 4">Belongs to the short-chain dehydrogenases/reductases (SDR) family.</text>
</comment>
<dbReference type="InterPro" id="IPR002347">
    <property type="entry name" value="SDR_fam"/>
</dbReference>
<dbReference type="Gene3D" id="3.40.50.720">
    <property type="entry name" value="NAD(P)-binding Rossmann-like Domain"/>
    <property type="match status" value="1"/>
</dbReference>
<keyword evidence="2" id="KW-0560">Oxidoreductase</keyword>